<dbReference type="CDD" id="cd01166">
    <property type="entry name" value="KdgK"/>
    <property type="match status" value="1"/>
</dbReference>
<evidence type="ECO:0000259" key="4">
    <source>
        <dbReference type="Pfam" id="PF00294"/>
    </source>
</evidence>
<proteinExistence type="inferred from homology"/>
<reference evidence="5" key="2">
    <citation type="journal article" date="2023" name="PLoS ONE">
        <title>Philodulcilactobacillus myokoensis gen. nov., sp. nov., a fructophilic, acidophilic, and agar-phobic lactic acid bacterium isolated from fermented vegetable extracts.</title>
        <authorList>
            <person name="Kouya T."/>
            <person name="Ishiyama Y."/>
            <person name="Ohashi S."/>
            <person name="Kumakubo R."/>
            <person name="Yamazaki T."/>
            <person name="Otaki T."/>
        </authorList>
    </citation>
    <scope>NUCLEOTIDE SEQUENCE</scope>
    <source>
        <strain evidence="5">WR16-4</strain>
    </source>
</reference>
<dbReference type="AlphaFoldDB" id="A0A9W6EQR8"/>
<evidence type="ECO:0000256" key="3">
    <source>
        <dbReference type="ARBA" id="ARBA00022777"/>
    </source>
</evidence>
<dbReference type="PROSITE" id="PS00584">
    <property type="entry name" value="PFKB_KINASES_2"/>
    <property type="match status" value="1"/>
</dbReference>
<evidence type="ECO:0000256" key="2">
    <source>
        <dbReference type="ARBA" id="ARBA00022679"/>
    </source>
</evidence>
<keyword evidence="6" id="KW-1185">Reference proteome</keyword>
<dbReference type="PANTHER" id="PTHR43085">
    <property type="entry name" value="HEXOKINASE FAMILY MEMBER"/>
    <property type="match status" value="1"/>
</dbReference>
<organism evidence="5 6">
    <name type="scientific">Philodulcilactobacillus myokoensis</name>
    <dbReference type="NCBI Taxonomy" id="2929573"/>
    <lineage>
        <taxon>Bacteria</taxon>
        <taxon>Bacillati</taxon>
        <taxon>Bacillota</taxon>
        <taxon>Bacilli</taxon>
        <taxon>Lactobacillales</taxon>
        <taxon>Lactobacillaceae</taxon>
        <taxon>Philodulcilactobacillus</taxon>
    </lineage>
</organism>
<evidence type="ECO:0000313" key="6">
    <source>
        <dbReference type="Proteomes" id="UP001144204"/>
    </source>
</evidence>
<sequence length="317" mass="34490">MSEFITMGEPVVTFASTDADASLVDSTHYTKILGGAELNVAIGVQRLGHSTEYITQLGTDPLGKFAKKVIESHQIGTNYISFDSKHWTGHQLKQLVTHGDPETFNYRTNSAAANLSPDQFNNVDLSGIKIAHMSGIFPALSQTSRASFKKLMQELINQHIFITFDPNLRPSLWDNRKDMIKTINELAKDADIVMPGSKEGKVLIGTNNPETIANYYLKNGRRTSAVLVKIGPRGAYVKTKAGDSYIVPGFKAQHVVDTVGAGDGFAVGVISALLEHKSLKEAVTRGNAIGSLQVQTPGDNDGYPTPKELANFYHSLK</sequence>
<comment type="caution">
    <text evidence="5">The sequence shown here is derived from an EMBL/GenBank/DDBJ whole genome shotgun (WGS) entry which is preliminary data.</text>
</comment>
<keyword evidence="2" id="KW-0808">Transferase</keyword>
<protein>
    <submittedName>
        <fullName evidence="5">2-dehydro-3-deoxygluconokinase</fullName>
    </submittedName>
</protein>
<name>A0A9W6EQR8_9LACO</name>
<dbReference type="Pfam" id="PF00294">
    <property type="entry name" value="PfkB"/>
    <property type="match status" value="1"/>
</dbReference>
<keyword evidence="3" id="KW-0418">Kinase</keyword>
<dbReference type="Proteomes" id="UP001144204">
    <property type="component" value="Unassembled WGS sequence"/>
</dbReference>
<dbReference type="InterPro" id="IPR011611">
    <property type="entry name" value="PfkB_dom"/>
</dbReference>
<accession>A0A9W6EQR8</accession>
<dbReference type="PANTHER" id="PTHR43085:SF57">
    <property type="entry name" value="CARBOHYDRATE KINASE PFKB DOMAIN-CONTAINING PROTEIN"/>
    <property type="match status" value="1"/>
</dbReference>
<feature type="domain" description="Carbohydrate kinase PfkB" evidence="4">
    <location>
        <begin position="17"/>
        <end position="305"/>
    </location>
</feature>
<dbReference type="InterPro" id="IPR050306">
    <property type="entry name" value="PfkB_Carbo_kinase"/>
</dbReference>
<dbReference type="Gene3D" id="3.40.1190.20">
    <property type="match status" value="1"/>
</dbReference>
<dbReference type="InterPro" id="IPR029056">
    <property type="entry name" value="Ribokinase-like"/>
</dbReference>
<dbReference type="InterPro" id="IPR002173">
    <property type="entry name" value="Carboh/pur_kinase_PfkB_CS"/>
</dbReference>
<dbReference type="GO" id="GO:0016301">
    <property type="term" value="F:kinase activity"/>
    <property type="evidence" value="ECO:0007669"/>
    <property type="project" value="UniProtKB-KW"/>
</dbReference>
<dbReference type="RefSeq" id="WP_286135649.1">
    <property type="nucleotide sequence ID" value="NZ_BRPL01000002.1"/>
</dbReference>
<dbReference type="SUPFAM" id="SSF53613">
    <property type="entry name" value="Ribokinase-like"/>
    <property type="match status" value="1"/>
</dbReference>
<evidence type="ECO:0000313" key="5">
    <source>
        <dbReference type="EMBL" id="GLB46191.1"/>
    </source>
</evidence>
<reference evidence="5" key="1">
    <citation type="submission" date="2022-07" db="EMBL/GenBank/DDBJ databases">
        <authorList>
            <person name="Kouya T."/>
            <person name="Ishiyama Y."/>
        </authorList>
    </citation>
    <scope>NUCLEOTIDE SEQUENCE</scope>
    <source>
        <strain evidence="5">WR16-4</strain>
    </source>
</reference>
<gene>
    <name evidence="5" type="primary">kdgK</name>
    <name evidence="5" type="ORF">WR164_01700</name>
</gene>
<dbReference type="EMBL" id="BRPL01000002">
    <property type="protein sequence ID" value="GLB46191.1"/>
    <property type="molecule type" value="Genomic_DNA"/>
</dbReference>
<evidence type="ECO:0000256" key="1">
    <source>
        <dbReference type="ARBA" id="ARBA00010688"/>
    </source>
</evidence>
<comment type="similarity">
    <text evidence="1">Belongs to the carbohydrate kinase PfkB family.</text>
</comment>